<dbReference type="RefSeq" id="WP_003043704.1">
    <property type="nucleotide sequence ID" value="NZ_JBMSBF010000089.1"/>
</dbReference>
<evidence type="ECO:0000313" key="1">
    <source>
        <dbReference type="EMBL" id="KOX89795.1"/>
    </source>
</evidence>
<protein>
    <submittedName>
        <fullName evidence="1">Uncharacterized protein</fullName>
    </submittedName>
</protein>
<sequence>MRVLFVEGKEEAALRALAQALPHPYWLLAGEGVFLLQVFGASEEALARAREVPGVKVWAFRLQDGIVYRGCGKKSATSP</sequence>
<organism evidence="1 2">
    <name type="scientific">Thermus aquaticus</name>
    <dbReference type="NCBI Taxonomy" id="271"/>
    <lineage>
        <taxon>Bacteria</taxon>
        <taxon>Thermotogati</taxon>
        <taxon>Deinococcota</taxon>
        <taxon>Deinococci</taxon>
        <taxon>Thermales</taxon>
        <taxon>Thermaceae</taxon>
        <taxon>Thermus</taxon>
    </lineage>
</organism>
<name>A0A0M9AFH1_THEAQ</name>
<dbReference type="Proteomes" id="UP000037685">
    <property type="component" value="Unassembled WGS sequence"/>
</dbReference>
<dbReference type="AlphaFoldDB" id="A0A0M9AFH1"/>
<reference evidence="1 2" key="1">
    <citation type="submission" date="2015-07" db="EMBL/GenBank/DDBJ databases">
        <authorList>
            <person name="Noorani M."/>
        </authorList>
    </citation>
    <scope>NUCLEOTIDE SEQUENCE [LARGE SCALE GENOMIC DNA]</scope>
    <source>
        <strain evidence="2">ATCC 25104 / DSM 625 / JCM 10724 / NBRC 103206 / NCIMB 11243 / YT-1</strain>
    </source>
</reference>
<dbReference type="EMBL" id="LHCI01000106">
    <property type="protein sequence ID" value="KOX89795.1"/>
    <property type="molecule type" value="Genomic_DNA"/>
</dbReference>
<evidence type="ECO:0000313" key="2">
    <source>
        <dbReference type="Proteomes" id="UP000037685"/>
    </source>
</evidence>
<accession>A0A0M9AFH1</accession>
<comment type="caution">
    <text evidence="1">The sequence shown here is derived from an EMBL/GenBank/DDBJ whole genome shotgun (WGS) entry which is preliminary data.</text>
</comment>
<dbReference type="PATRIC" id="fig|271.14.peg.1053"/>
<proteinExistence type="predicted"/>
<gene>
    <name evidence="1" type="ORF">BVI061214_00976</name>
</gene>